<dbReference type="Pfam" id="PF00931">
    <property type="entry name" value="NB-ARC"/>
    <property type="match status" value="1"/>
</dbReference>
<evidence type="ECO:0000256" key="1">
    <source>
        <dbReference type="SAM" id="MobiDB-lite"/>
    </source>
</evidence>
<dbReference type="STRING" id="717646.M2LHX3"/>
<feature type="domain" description="DUF7779" evidence="3">
    <location>
        <begin position="314"/>
        <end position="394"/>
    </location>
</feature>
<feature type="region of interest" description="Disordered" evidence="1">
    <location>
        <begin position="20"/>
        <end position="47"/>
    </location>
</feature>
<dbReference type="GO" id="GO:0043531">
    <property type="term" value="F:ADP binding"/>
    <property type="evidence" value="ECO:0007669"/>
    <property type="project" value="InterPro"/>
</dbReference>
<dbReference type="InterPro" id="IPR002182">
    <property type="entry name" value="NB-ARC"/>
</dbReference>
<feature type="compositionally biased region" description="Basic and acidic residues" evidence="1">
    <location>
        <begin position="813"/>
        <end position="824"/>
    </location>
</feature>
<dbReference type="InterPro" id="IPR056681">
    <property type="entry name" value="DUF7779"/>
</dbReference>
<feature type="compositionally biased region" description="Basic residues" evidence="1">
    <location>
        <begin position="834"/>
        <end position="856"/>
    </location>
</feature>
<organism evidence="4 5">
    <name type="scientific">Baudoinia panamericana (strain UAMH 10762)</name>
    <name type="common">Angels' share fungus</name>
    <name type="synonym">Baudoinia compniacensis (strain UAMH 10762)</name>
    <dbReference type="NCBI Taxonomy" id="717646"/>
    <lineage>
        <taxon>Eukaryota</taxon>
        <taxon>Fungi</taxon>
        <taxon>Dikarya</taxon>
        <taxon>Ascomycota</taxon>
        <taxon>Pezizomycotina</taxon>
        <taxon>Dothideomycetes</taxon>
        <taxon>Dothideomycetidae</taxon>
        <taxon>Mycosphaerellales</taxon>
        <taxon>Teratosphaeriaceae</taxon>
        <taxon>Baudoinia</taxon>
    </lineage>
</organism>
<dbReference type="KEGG" id="bcom:BAUCODRAFT_74513"/>
<dbReference type="InterPro" id="IPR027417">
    <property type="entry name" value="P-loop_NTPase"/>
</dbReference>
<dbReference type="SUPFAM" id="SSF52540">
    <property type="entry name" value="P-loop containing nucleoside triphosphate hydrolases"/>
    <property type="match status" value="1"/>
</dbReference>
<proteinExistence type="predicted"/>
<dbReference type="InterPro" id="IPR053137">
    <property type="entry name" value="NLR-like"/>
</dbReference>
<accession>M2LHX3</accession>
<dbReference type="Proteomes" id="UP000011761">
    <property type="component" value="Unassembled WGS sequence"/>
</dbReference>
<dbReference type="HOGENOM" id="CLU_000288_125_8_1"/>
<evidence type="ECO:0000313" key="4">
    <source>
        <dbReference type="EMBL" id="EMC93782.1"/>
    </source>
</evidence>
<dbReference type="PRINTS" id="PR00381">
    <property type="entry name" value="KINESINLIGHT"/>
</dbReference>
<dbReference type="EMBL" id="KB445559">
    <property type="protein sequence ID" value="EMC93782.1"/>
    <property type="molecule type" value="Genomic_DNA"/>
</dbReference>
<dbReference type="OrthoDB" id="5986190at2759"/>
<dbReference type="SMART" id="SM00028">
    <property type="entry name" value="TPR"/>
    <property type="match status" value="5"/>
</dbReference>
<dbReference type="PANTHER" id="PTHR46082:SF6">
    <property type="entry name" value="AAA+ ATPASE DOMAIN-CONTAINING PROTEIN-RELATED"/>
    <property type="match status" value="1"/>
</dbReference>
<name>M2LHX3_BAUPA</name>
<dbReference type="OMA" id="IWWITAD"/>
<feature type="region of interest" description="Disordered" evidence="1">
    <location>
        <begin position="799"/>
        <end position="856"/>
    </location>
</feature>
<dbReference type="RefSeq" id="XP_007678760.1">
    <property type="nucleotide sequence ID" value="XM_007680570.1"/>
</dbReference>
<evidence type="ECO:0008006" key="6">
    <source>
        <dbReference type="Google" id="ProtNLM"/>
    </source>
</evidence>
<dbReference type="Gene3D" id="3.40.50.300">
    <property type="entry name" value="P-loop containing nucleotide triphosphate hydrolases"/>
    <property type="match status" value="1"/>
</dbReference>
<evidence type="ECO:0000259" key="3">
    <source>
        <dbReference type="Pfam" id="PF25000"/>
    </source>
</evidence>
<evidence type="ECO:0000259" key="2">
    <source>
        <dbReference type="Pfam" id="PF00931"/>
    </source>
</evidence>
<dbReference type="PANTHER" id="PTHR46082">
    <property type="entry name" value="ATP/GTP-BINDING PROTEIN-RELATED"/>
    <property type="match status" value="1"/>
</dbReference>
<dbReference type="GeneID" id="19116891"/>
<dbReference type="Pfam" id="PF25000">
    <property type="entry name" value="DUF7779"/>
    <property type="match status" value="1"/>
</dbReference>
<keyword evidence="5" id="KW-1185">Reference proteome</keyword>
<evidence type="ECO:0000313" key="5">
    <source>
        <dbReference type="Proteomes" id="UP000011761"/>
    </source>
</evidence>
<dbReference type="AlphaFoldDB" id="M2LHX3"/>
<dbReference type="InterPro" id="IPR019734">
    <property type="entry name" value="TPR_rpt"/>
</dbReference>
<dbReference type="eggNOG" id="KOG1840">
    <property type="taxonomic scope" value="Eukaryota"/>
</dbReference>
<dbReference type="Gene3D" id="1.25.40.10">
    <property type="entry name" value="Tetratricopeptide repeat domain"/>
    <property type="match status" value="2"/>
</dbReference>
<dbReference type="Pfam" id="PF13424">
    <property type="entry name" value="TPR_12"/>
    <property type="match status" value="2"/>
</dbReference>
<gene>
    <name evidence="4" type="ORF">BAUCODRAFT_74513</name>
</gene>
<feature type="domain" description="NB-ARC" evidence="2">
    <location>
        <begin position="70"/>
        <end position="164"/>
    </location>
</feature>
<reference evidence="4 5" key="1">
    <citation type="journal article" date="2012" name="PLoS Pathog.">
        <title>Diverse lifestyles and strategies of plant pathogenesis encoded in the genomes of eighteen Dothideomycetes fungi.</title>
        <authorList>
            <person name="Ohm R.A."/>
            <person name="Feau N."/>
            <person name="Henrissat B."/>
            <person name="Schoch C.L."/>
            <person name="Horwitz B.A."/>
            <person name="Barry K.W."/>
            <person name="Condon B.J."/>
            <person name="Copeland A.C."/>
            <person name="Dhillon B."/>
            <person name="Glaser F."/>
            <person name="Hesse C.N."/>
            <person name="Kosti I."/>
            <person name="LaButti K."/>
            <person name="Lindquist E.A."/>
            <person name="Lucas S."/>
            <person name="Salamov A.A."/>
            <person name="Bradshaw R.E."/>
            <person name="Ciuffetti L."/>
            <person name="Hamelin R.C."/>
            <person name="Kema G.H.J."/>
            <person name="Lawrence C."/>
            <person name="Scott J.A."/>
            <person name="Spatafora J.W."/>
            <person name="Turgeon B.G."/>
            <person name="de Wit P.J.G.M."/>
            <person name="Zhong S."/>
            <person name="Goodwin S.B."/>
            <person name="Grigoriev I.V."/>
        </authorList>
    </citation>
    <scope>NUCLEOTIDE SEQUENCE [LARGE SCALE GENOMIC DNA]</scope>
    <source>
        <strain evidence="4 5">UAMH 10762</strain>
    </source>
</reference>
<dbReference type="Pfam" id="PF13374">
    <property type="entry name" value="TPR_10"/>
    <property type="match status" value="3"/>
</dbReference>
<protein>
    <recommendedName>
        <fullName evidence="6">NB-ARC domain-containing protein</fullName>
    </recommendedName>
</protein>
<dbReference type="SUPFAM" id="SSF48452">
    <property type="entry name" value="TPR-like"/>
    <property type="match status" value="2"/>
</dbReference>
<dbReference type="NCBIfam" id="NF040586">
    <property type="entry name" value="FxSxx_TPR"/>
    <property type="match status" value="1"/>
</dbReference>
<sequence length="856" mass="95899">MNIRYGDGKASTRERLLKKALKPKDGATQARPETLPKPSSNVPFRRDPDFVERPALIDQIRTKHSIPGGRVALVGLGGVGKSQLAVEYARQIRQQSPDTWVLWFHVSNAARFQQSLQNAAEQLELAGRKDPKADLLQLLRNWLRNENNGRWLVVLDNADDASVLLESSATSSEAHPARRPMDYFPSCDHGSMIITSRSKGEALKLVYEKDCIDVTAMSENEAESLLGSKLGYASPDGRQLVRALDCMPLAISQAAAYIRERAPRCSVQQYCELMEGSRASRTSLLRRDLHLPNRDPEASNSVLLTWQISFEHIHRVRRSAAELLSVMSFCDRLAIPELLLCAHDEKDDQPERDADFEDDILALRSFSFISNTTSPQVWTMHRLVQDATQIWLEDRKRLDKSLDDFVHRLDMSFPIGEFENWPTCQTLLPHAKCAIEQRPASGGMLLEWARVMFNSAWYAGELGKYSDALGMATSSMEVRSEQLGEEDERTLQSMAMVAESYRQLGQLAEAERLGVKVTEAFTRVLGEQYGDTLRSMGNLAATYCDQGQWAEAEQLEVEALETMKAVLGDEHPDTMNSMANLAATYRKQARLTEAEQLEVKVLETMKAVLGEEHPRTLRSVGNLATTYADQGRWAEAETLYVKVLEKMKAVLGKEHSDTLSSIANLAATYWKQGRVAETEQLEVKVLETMKAVFGEEHPHTLTSMANLAAVYSRQGRVAEAEQLGVKVLEMRKAILGDHPDTLQSMANLAFSYWSQGRMAEAEQLLGEAVERSRIMLGKNHSDTLKRKTELEWICSQKPLQNARGKAPAAQLAGHDRNSSSKEFLRGTSSDGRAARGKVVKQAPRRKRRQKSRPSGF</sequence>
<dbReference type="InterPro" id="IPR011990">
    <property type="entry name" value="TPR-like_helical_dom_sf"/>
</dbReference>